<dbReference type="SUPFAM" id="SSF55729">
    <property type="entry name" value="Acyl-CoA N-acyltransferases (Nat)"/>
    <property type="match status" value="1"/>
</dbReference>
<keyword evidence="3" id="KW-1185">Reference proteome</keyword>
<dbReference type="PANTHER" id="PTHR31435">
    <property type="entry name" value="PROTEIN NATD1"/>
    <property type="match status" value="1"/>
</dbReference>
<accession>A0A2B8BJ10</accession>
<dbReference type="InterPro" id="IPR016181">
    <property type="entry name" value="Acyl_CoA_acyltransferase"/>
</dbReference>
<dbReference type="Pfam" id="PF14542">
    <property type="entry name" value="Acetyltransf_CG"/>
    <property type="match status" value="1"/>
</dbReference>
<dbReference type="Proteomes" id="UP000225379">
    <property type="component" value="Unassembled WGS sequence"/>
</dbReference>
<dbReference type="PROSITE" id="PS51729">
    <property type="entry name" value="GNAT_YJDJ"/>
    <property type="match status" value="1"/>
</dbReference>
<reference evidence="3" key="1">
    <citation type="submission" date="2017-10" db="EMBL/GenBank/DDBJ databases">
        <authorList>
            <person name="Kravchenko I.K."/>
            <person name="Grouzdev D.S."/>
        </authorList>
    </citation>
    <scope>NUCLEOTIDE SEQUENCE [LARGE SCALE GENOMIC DNA]</scope>
    <source>
        <strain evidence="3">B2</strain>
    </source>
</reference>
<dbReference type="RefSeq" id="WP_098735853.1">
    <property type="nucleotide sequence ID" value="NZ_PDKW01000039.1"/>
</dbReference>
<dbReference type="PANTHER" id="PTHR31435:SF10">
    <property type="entry name" value="BSR4717 PROTEIN"/>
    <property type="match status" value="1"/>
</dbReference>
<protein>
    <submittedName>
        <fullName evidence="2">N-acetyltransferase</fullName>
    </submittedName>
</protein>
<dbReference type="GO" id="GO:0016740">
    <property type="term" value="F:transferase activity"/>
    <property type="evidence" value="ECO:0007669"/>
    <property type="project" value="UniProtKB-KW"/>
</dbReference>
<feature type="domain" description="N-acetyltransferase" evidence="1">
    <location>
        <begin position="6"/>
        <end position="90"/>
    </location>
</feature>
<dbReference type="AlphaFoldDB" id="A0A2B8BJ10"/>
<sequence length="90" mass="9872">MAQAVTDNRAMNRFELAVGTQTVFANYRRNGQTLVISYVEAPPSLRGTGAAGRLMEGVVATARTEGLKIVPLCSYAALWMRRNRQDDLLA</sequence>
<dbReference type="Gene3D" id="3.40.630.30">
    <property type="match status" value="1"/>
</dbReference>
<name>A0A2B8BJ10_9PROT</name>
<proteinExistence type="predicted"/>
<dbReference type="EMBL" id="PDKW01000039">
    <property type="protein sequence ID" value="PGH57865.1"/>
    <property type="molecule type" value="Genomic_DNA"/>
</dbReference>
<comment type="caution">
    <text evidence="2">The sequence shown here is derived from an EMBL/GenBank/DDBJ whole genome shotgun (WGS) entry which is preliminary data.</text>
</comment>
<keyword evidence="2" id="KW-0808">Transferase</keyword>
<organism evidence="2 3">
    <name type="scientific">Azospirillum palustre</name>
    <dbReference type="NCBI Taxonomy" id="2044885"/>
    <lineage>
        <taxon>Bacteria</taxon>
        <taxon>Pseudomonadati</taxon>
        <taxon>Pseudomonadota</taxon>
        <taxon>Alphaproteobacteria</taxon>
        <taxon>Rhodospirillales</taxon>
        <taxon>Azospirillaceae</taxon>
        <taxon>Azospirillum</taxon>
    </lineage>
</organism>
<evidence type="ECO:0000259" key="1">
    <source>
        <dbReference type="PROSITE" id="PS51729"/>
    </source>
</evidence>
<gene>
    <name evidence="2" type="ORF">CRT60_07800</name>
</gene>
<dbReference type="InterPro" id="IPR031165">
    <property type="entry name" value="GNAT_YJDJ"/>
</dbReference>
<dbReference type="InterPro" id="IPR045057">
    <property type="entry name" value="Gcn5-rel_NAT"/>
</dbReference>
<evidence type="ECO:0000313" key="2">
    <source>
        <dbReference type="EMBL" id="PGH57865.1"/>
    </source>
</evidence>
<evidence type="ECO:0000313" key="3">
    <source>
        <dbReference type="Proteomes" id="UP000225379"/>
    </source>
</evidence>
<dbReference type="OrthoDB" id="9800945at2"/>